<feature type="non-terminal residue" evidence="1">
    <location>
        <position position="1"/>
    </location>
</feature>
<organism evidence="1 2">
    <name type="scientific">Gigaspora margarita</name>
    <dbReference type="NCBI Taxonomy" id="4874"/>
    <lineage>
        <taxon>Eukaryota</taxon>
        <taxon>Fungi</taxon>
        <taxon>Fungi incertae sedis</taxon>
        <taxon>Mucoromycota</taxon>
        <taxon>Glomeromycotina</taxon>
        <taxon>Glomeromycetes</taxon>
        <taxon>Diversisporales</taxon>
        <taxon>Gigasporaceae</taxon>
        <taxon>Gigaspora</taxon>
    </lineage>
</organism>
<proteinExistence type="predicted"/>
<accession>A0ABN7UXK4</accession>
<name>A0ABN7UXK4_GIGMA</name>
<sequence length="47" mass="5173">TKSFVEESKTYGRIGYENPSVYIMDLGLSTSDMKGINGVILYVAPEV</sequence>
<evidence type="ECO:0000313" key="1">
    <source>
        <dbReference type="EMBL" id="CAG8697456.1"/>
    </source>
</evidence>
<comment type="caution">
    <text evidence="1">The sequence shown here is derived from an EMBL/GenBank/DDBJ whole genome shotgun (WGS) entry which is preliminary data.</text>
</comment>
<gene>
    <name evidence="1" type="ORF">GMARGA_LOCUS11904</name>
</gene>
<keyword evidence="2" id="KW-1185">Reference proteome</keyword>
<protein>
    <submittedName>
        <fullName evidence="1">30516_t:CDS:1</fullName>
    </submittedName>
</protein>
<dbReference type="EMBL" id="CAJVQB010007118">
    <property type="protein sequence ID" value="CAG8697456.1"/>
    <property type="molecule type" value="Genomic_DNA"/>
</dbReference>
<evidence type="ECO:0000313" key="2">
    <source>
        <dbReference type="Proteomes" id="UP000789901"/>
    </source>
</evidence>
<dbReference type="Proteomes" id="UP000789901">
    <property type="component" value="Unassembled WGS sequence"/>
</dbReference>
<reference evidence="1 2" key="1">
    <citation type="submission" date="2021-06" db="EMBL/GenBank/DDBJ databases">
        <authorList>
            <person name="Kallberg Y."/>
            <person name="Tangrot J."/>
            <person name="Rosling A."/>
        </authorList>
    </citation>
    <scope>NUCLEOTIDE SEQUENCE [LARGE SCALE GENOMIC DNA]</scope>
    <source>
        <strain evidence="1 2">120-4 pot B 10/14</strain>
    </source>
</reference>